<dbReference type="Pfam" id="PF00383">
    <property type="entry name" value="dCMP_cyt_deam_1"/>
    <property type="match status" value="1"/>
</dbReference>
<accession>A0A167FNI8</accession>
<feature type="compositionally biased region" description="Low complexity" evidence="1">
    <location>
        <begin position="156"/>
        <end position="180"/>
    </location>
</feature>
<evidence type="ECO:0000313" key="3">
    <source>
        <dbReference type="EMBL" id="KZO89683.1"/>
    </source>
</evidence>
<sequence length="210" mass="22366">MNKSQIYLSECLDTAQKSSMAYMLGAIIVKGGKVLSHGHNHRRTHYDGSPGNETHQTAMSMHAEMHAIYSATGFSPAFKTQRTALVAANESRFELGALSASAADGGQGEHEYAAWDEEPLQGAQRLQRQTSAVLLSSRPLSPSSRVRRVSVPTPPRTSHTTRAATTRSPAAAAAAAAARAGDIRRSAFDDRAEQGLKGAKDNGKPVKRAA</sequence>
<feature type="compositionally biased region" description="Low complexity" evidence="1">
    <location>
        <begin position="134"/>
        <end position="144"/>
    </location>
</feature>
<evidence type="ECO:0000313" key="4">
    <source>
        <dbReference type="Proteomes" id="UP000076738"/>
    </source>
</evidence>
<name>A0A167FNI8_CALVF</name>
<protein>
    <recommendedName>
        <fullName evidence="2">CMP/dCMP-type deaminase domain-containing protein</fullName>
    </recommendedName>
</protein>
<dbReference type="Proteomes" id="UP000076738">
    <property type="component" value="Unassembled WGS sequence"/>
</dbReference>
<evidence type="ECO:0000259" key="2">
    <source>
        <dbReference type="Pfam" id="PF00383"/>
    </source>
</evidence>
<reference evidence="3 4" key="1">
    <citation type="journal article" date="2016" name="Mol. Biol. Evol.">
        <title>Comparative Genomics of Early-Diverging Mushroom-Forming Fungi Provides Insights into the Origins of Lignocellulose Decay Capabilities.</title>
        <authorList>
            <person name="Nagy L.G."/>
            <person name="Riley R."/>
            <person name="Tritt A."/>
            <person name="Adam C."/>
            <person name="Daum C."/>
            <person name="Floudas D."/>
            <person name="Sun H."/>
            <person name="Yadav J.S."/>
            <person name="Pangilinan J."/>
            <person name="Larsson K.H."/>
            <person name="Matsuura K."/>
            <person name="Barry K."/>
            <person name="Labutti K."/>
            <person name="Kuo R."/>
            <person name="Ohm R.A."/>
            <person name="Bhattacharya S.S."/>
            <person name="Shirouzu T."/>
            <person name="Yoshinaga Y."/>
            <person name="Martin F.M."/>
            <person name="Grigoriev I.V."/>
            <person name="Hibbett D.S."/>
        </authorList>
    </citation>
    <scope>NUCLEOTIDE SEQUENCE [LARGE SCALE GENOMIC DNA]</scope>
    <source>
        <strain evidence="3 4">TUFC12733</strain>
    </source>
</reference>
<dbReference type="Gene3D" id="3.40.140.10">
    <property type="entry name" value="Cytidine Deaminase, domain 2"/>
    <property type="match status" value="1"/>
</dbReference>
<keyword evidence="4" id="KW-1185">Reference proteome</keyword>
<dbReference type="GO" id="GO:0003824">
    <property type="term" value="F:catalytic activity"/>
    <property type="evidence" value="ECO:0007669"/>
    <property type="project" value="InterPro"/>
</dbReference>
<proteinExistence type="predicted"/>
<dbReference type="InterPro" id="IPR002125">
    <property type="entry name" value="CMP_dCMP_dom"/>
</dbReference>
<dbReference type="InterPro" id="IPR016193">
    <property type="entry name" value="Cytidine_deaminase-like"/>
</dbReference>
<dbReference type="AlphaFoldDB" id="A0A167FNI8"/>
<feature type="compositionally biased region" description="Basic and acidic residues" evidence="1">
    <location>
        <begin position="181"/>
        <end position="204"/>
    </location>
</feature>
<gene>
    <name evidence="3" type="ORF">CALVIDRAFT_543363</name>
</gene>
<organism evidence="3 4">
    <name type="scientific">Calocera viscosa (strain TUFC12733)</name>
    <dbReference type="NCBI Taxonomy" id="1330018"/>
    <lineage>
        <taxon>Eukaryota</taxon>
        <taxon>Fungi</taxon>
        <taxon>Dikarya</taxon>
        <taxon>Basidiomycota</taxon>
        <taxon>Agaricomycotina</taxon>
        <taxon>Dacrymycetes</taxon>
        <taxon>Dacrymycetales</taxon>
        <taxon>Dacrymycetaceae</taxon>
        <taxon>Calocera</taxon>
    </lineage>
</organism>
<dbReference type="OrthoDB" id="9972196at2759"/>
<feature type="region of interest" description="Disordered" evidence="1">
    <location>
        <begin position="134"/>
        <end position="210"/>
    </location>
</feature>
<evidence type="ECO:0000256" key="1">
    <source>
        <dbReference type="SAM" id="MobiDB-lite"/>
    </source>
</evidence>
<dbReference type="GO" id="GO:0006139">
    <property type="term" value="P:nucleobase-containing compound metabolic process"/>
    <property type="evidence" value="ECO:0007669"/>
    <property type="project" value="UniProtKB-ARBA"/>
</dbReference>
<dbReference type="SUPFAM" id="SSF53927">
    <property type="entry name" value="Cytidine deaminase-like"/>
    <property type="match status" value="1"/>
</dbReference>
<feature type="domain" description="CMP/dCMP-type deaminase" evidence="2">
    <location>
        <begin position="2"/>
        <end position="74"/>
    </location>
</feature>
<dbReference type="EMBL" id="KV417371">
    <property type="protein sequence ID" value="KZO89683.1"/>
    <property type="molecule type" value="Genomic_DNA"/>
</dbReference>